<feature type="compositionally biased region" description="Polar residues" evidence="1">
    <location>
        <begin position="16"/>
        <end position="28"/>
    </location>
</feature>
<proteinExistence type="predicted"/>
<feature type="region of interest" description="Disordered" evidence="1">
    <location>
        <begin position="1"/>
        <end position="60"/>
    </location>
</feature>
<keyword evidence="3" id="KW-1185">Reference proteome</keyword>
<evidence type="ECO:0000313" key="2">
    <source>
        <dbReference type="EMBL" id="MFC6768768.1"/>
    </source>
</evidence>
<comment type="caution">
    <text evidence="2">The sequence shown here is derived from an EMBL/GenBank/DDBJ whole genome shotgun (WGS) entry which is preliminary data.</text>
</comment>
<accession>A0ABD5SZZ3</accession>
<dbReference type="AlphaFoldDB" id="A0ABD5SZZ3"/>
<name>A0ABD5SZZ3_9EURY</name>
<dbReference type="RefSeq" id="WP_273741506.1">
    <property type="nucleotide sequence ID" value="NZ_JAQIVI010000618.1"/>
</dbReference>
<gene>
    <name evidence="2" type="ORF">ACFQE6_28275</name>
</gene>
<dbReference type="Proteomes" id="UP001596383">
    <property type="component" value="Unassembled WGS sequence"/>
</dbReference>
<dbReference type="EMBL" id="JBHSWV010000618">
    <property type="protein sequence ID" value="MFC6768768.1"/>
    <property type="molecule type" value="Genomic_DNA"/>
</dbReference>
<evidence type="ECO:0000313" key="3">
    <source>
        <dbReference type="Proteomes" id="UP001596383"/>
    </source>
</evidence>
<feature type="compositionally biased region" description="Basic and acidic residues" evidence="1">
    <location>
        <begin position="35"/>
        <end position="50"/>
    </location>
</feature>
<protein>
    <submittedName>
        <fullName evidence="2">Uncharacterized protein</fullName>
    </submittedName>
</protein>
<evidence type="ECO:0000256" key="1">
    <source>
        <dbReference type="SAM" id="MobiDB-lite"/>
    </source>
</evidence>
<sequence length="60" mass="6530">MFSEFRKAGVRRKGNTKQGTGTKSTESADSAVIQDSEKLRTLELEQRDSGDGVTIATARL</sequence>
<organism evidence="2 3">
    <name type="scientific">Natrinema soli</name>
    <dbReference type="NCBI Taxonomy" id="1930624"/>
    <lineage>
        <taxon>Archaea</taxon>
        <taxon>Methanobacteriati</taxon>
        <taxon>Methanobacteriota</taxon>
        <taxon>Stenosarchaea group</taxon>
        <taxon>Halobacteria</taxon>
        <taxon>Halobacteriales</taxon>
        <taxon>Natrialbaceae</taxon>
        <taxon>Natrinema</taxon>
    </lineage>
</organism>
<reference evidence="2 3" key="1">
    <citation type="journal article" date="2019" name="Int. J. Syst. Evol. Microbiol.">
        <title>The Global Catalogue of Microorganisms (GCM) 10K type strain sequencing project: providing services to taxonomists for standard genome sequencing and annotation.</title>
        <authorList>
            <consortium name="The Broad Institute Genomics Platform"/>
            <consortium name="The Broad Institute Genome Sequencing Center for Infectious Disease"/>
            <person name="Wu L."/>
            <person name="Ma J."/>
        </authorList>
    </citation>
    <scope>NUCLEOTIDE SEQUENCE [LARGE SCALE GENOMIC DNA]</scope>
    <source>
        <strain evidence="2 3">LMG 29247</strain>
    </source>
</reference>